<dbReference type="InterPro" id="IPR011008">
    <property type="entry name" value="Dimeric_a/b-barrel"/>
</dbReference>
<evidence type="ECO:0000313" key="8">
    <source>
        <dbReference type="Proteomes" id="UP001203880"/>
    </source>
</evidence>
<dbReference type="PANTHER" id="PTHR30521">
    <property type="entry name" value="DEFERROCHELATASE/PEROXIDASE"/>
    <property type="match status" value="1"/>
</dbReference>
<evidence type="ECO:0000313" key="7">
    <source>
        <dbReference type="EMBL" id="MCL6284237.1"/>
    </source>
</evidence>
<organism evidence="7 8">
    <name type="scientific">Ruegeria spongiae</name>
    <dbReference type="NCBI Taxonomy" id="2942209"/>
    <lineage>
        <taxon>Bacteria</taxon>
        <taxon>Pseudomonadati</taxon>
        <taxon>Pseudomonadota</taxon>
        <taxon>Alphaproteobacteria</taxon>
        <taxon>Rhodobacterales</taxon>
        <taxon>Roseobacteraceae</taxon>
        <taxon>Ruegeria</taxon>
    </lineage>
</organism>
<dbReference type="EMBL" id="JAMFMB010000013">
    <property type="protein sequence ID" value="MCL6284237.1"/>
    <property type="molecule type" value="Genomic_DNA"/>
</dbReference>
<keyword evidence="5" id="KW-0408">Iron</keyword>
<dbReference type="PROSITE" id="PS51404">
    <property type="entry name" value="DYP_PEROXIDASE"/>
    <property type="match status" value="1"/>
</dbReference>
<dbReference type="Proteomes" id="UP001203880">
    <property type="component" value="Unassembled WGS sequence"/>
</dbReference>
<keyword evidence="2" id="KW-0575">Peroxidase</keyword>
<gene>
    <name evidence="7" type="ORF">M3P21_11935</name>
</gene>
<dbReference type="SUPFAM" id="SSF54909">
    <property type="entry name" value="Dimeric alpha+beta barrel"/>
    <property type="match status" value="1"/>
</dbReference>
<feature type="domain" description="DyP dimeric alpha+beta barrel" evidence="6">
    <location>
        <begin position="10"/>
        <end position="151"/>
    </location>
</feature>
<dbReference type="InterPro" id="IPR006314">
    <property type="entry name" value="Dyp_peroxidase"/>
</dbReference>
<protein>
    <recommendedName>
        <fullName evidence="6">DyP dimeric alpha+beta barrel domain-containing protein</fullName>
    </recommendedName>
</protein>
<keyword evidence="3" id="KW-0479">Metal-binding</keyword>
<evidence type="ECO:0000259" key="6">
    <source>
        <dbReference type="Pfam" id="PF21105"/>
    </source>
</evidence>
<proteinExistence type="predicted"/>
<accession>A0ABT0Q468</accession>
<comment type="cofactor">
    <cofactor evidence="1">
        <name>heme b</name>
        <dbReference type="ChEBI" id="CHEBI:60344"/>
    </cofactor>
</comment>
<dbReference type="InterPro" id="IPR049509">
    <property type="entry name" value="DyP_N"/>
</dbReference>
<comment type="caution">
    <text evidence="7">The sequence shown here is derived from an EMBL/GenBank/DDBJ whole genome shotgun (WGS) entry which is preliminary data.</text>
</comment>
<evidence type="ECO:0000256" key="1">
    <source>
        <dbReference type="ARBA" id="ARBA00001970"/>
    </source>
</evidence>
<name>A0ABT0Q468_9RHOB</name>
<keyword evidence="8" id="KW-1185">Reference proteome</keyword>
<evidence type="ECO:0000256" key="2">
    <source>
        <dbReference type="ARBA" id="ARBA00022559"/>
    </source>
</evidence>
<dbReference type="Pfam" id="PF21105">
    <property type="entry name" value="DyP_N"/>
    <property type="match status" value="1"/>
</dbReference>
<sequence>MSAAFDPEELQGNILRGYRNNLVRYIVLEVSDRAKARQFLAASADGTSSEIPAITRSANWKEKPKVCFNIGVTFEGLRALGTTNRDLDSFPLEYAEGMAKRAIKLGDVDESAPGQWPAPFDEPGRIHIIASVYADEEHYLDQAEAQVAKAFTVLGVRNGRNLPDSKVFFGYVDSISQPRFRHVFDPAQVKVDEPKDPLGTVLLGHPTHFEGMLFSIPQPDVLGRNGAFNAFRVLQQDAKGFEDYLDKAATELLDHPKGDLLLAPEDEKRVGEDLDRHGALREVVAAQMCGRWRNGVPYELSPDAQWPADAVSLTNYSYTRASRCPAGAHMRRVNPRGGPIVQRVANYSRRLVRRGMSYGPDFDPANRDSAERGLLGNFIGANYGAQFEAVVCDWLNFGLQDPEITGTNDPLLGANVPETSAFELTLKDGGRIRLNGFPRFVKTRGGAYTFLPSLPAIRYLSQLSD</sequence>
<reference evidence="7" key="1">
    <citation type="submission" date="2022-05" db="EMBL/GenBank/DDBJ databases">
        <authorList>
            <person name="Park J.-S."/>
        </authorList>
    </citation>
    <scope>NUCLEOTIDE SEQUENCE</scope>
    <source>
        <strain evidence="7">2012CJ41-6</strain>
    </source>
</reference>
<dbReference type="RefSeq" id="WP_249710235.1">
    <property type="nucleotide sequence ID" value="NZ_JAMFMB010000013.1"/>
</dbReference>
<evidence type="ECO:0000256" key="4">
    <source>
        <dbReference type="ARBA" id="ARBA00023002"/>
    </source>
</evidence>
<evidence type="ECO:0000256" key="3">
    <source>
        <dbReference type="ARBA" id="ARBA00022723"/>
    </source>
</evidence>
<keyword evidence="4" id="KW-0560">Oxidoreductase</keyword>
<evidence type="ECO:0000256" key="5">
    <source>
        <dbReference type="ARBA" id="ARBA00023004"/>
    </source>
</evidence>
<dbReference type="PANTHER" id="PTHR30521:SF5">
    <property type="entry name" value="BLR4509 PROTEIN"/>
    <property type="match status" value="1"/>
</dbReference>